<dbReference type="AlphaFoldDB" id="A0A6C2U7E7"/>
<sequence>MKTNKKGFTLVEIMIVVAIIGLLAAIGIPSFAKARDNSRTKACVNNLRIIDAAKEQCAMEEDNSIDNAAQYIKGLAYPTCPTDGAAYTTGLLGVDPACAGADAATHNAAF</sequence>
<organism evidence="1 2">
    <name type="scientific">Pontiella desulfatans</name>
    <dbReference type="NCBI Taxonomy" id="2750659"/>
    <lineage>
        <taxon>Bacteria</taxon>
        <taxon>Pseudomonadati</taxon>
        <taxon>Kiritimatiellota</taxon>
        <taxon>Kiritimatiellia</taxon>
        <taxon>Kiritimatiellales</taxon>
        <taxon>Pontiellaceae</taxon>
        <taxon>Pontiella</taxon>
    </lineage>
</organism>
<dbReference type="InterPro" id="IPR045584">
    <property type="entry name" value="Pilin-like"/>
</dbReference>
<dbReference type="Proteomes" id="UP000366872">
    <property type="component" value="Unassembled WGS sequence"/>
</dbReference>
<dbReference type="EMBL" id="CAAHFG010000003">
    <property type="protein sequence ID" value="VGO15950.1"/>
    <property type="molecule type" value="Genomic_DNA"/>
</dbReference>
<reference evidence="1 2" key="1">
    <citation type="submission" date="2019-04" db="EMBL/GenBank/DDBJ databases">
        <authorList>
            <person name="Van Vliet M D."/>
        </authorList>
    </citation>
    <scope>NUCLEOTIDE SEQUENCE [LARGE SCALE GENOMIC DNA]</scope>
    <source>
        <strain evidence="1 2">F1</strain>
    </source>
</reference>
<name>A0A6C2U7E7_PONDE</name>
<evidence type="ECO:0000313" key="1">
    <source>
        <dbReference type="EMBL" id="VGO15950.1"/>
    </source>
</evidence>
<proteinExistence type="predicted"/>
<gene>
    <name evidence="1" type="primary">fimA</name>
    <name evidence="1" type="ORF">PDESU_04539</name>
</gene>
<protein>
    <submittedName>
        <fullName evidence="1">Fimbrial protein</fullName>
    </submittedName>
</protein>
<dbReference type="InterPro" id="IPR012902">
    <property type="entry name" value="N_methyl_site"/>
</dbReference>
<evidence type="ECO:0000313" key="2">
    <source>
        <dbReference type="Proteomes" id="UP000366872"/>
    </source>
</evidence>
<keyword evidence="2" id="KW-1185">Reference proteome</keyword>
<dbReference type="PROSITE" id="PS00409">
    <property type="entry name" value="PROKAR_NTER_METHYL"/>
    <property type="match status" value="1"/>
</dbReference>
<dbReference type="PANTHER" id="PTHR30093">
    <property type="entry name" value="GENERAL SECRETION PATHWAY PROTEIN G"/>
    <property type="match status" value="1"/>
</dbReference>
<dbReference type="SUPFAM" id="SSF54523">
    <property type="entry name" value="Pili subunits"/>
    <property type="match status" value="1"/>
</dbReference>
<dbReference type="Gene3D" id="3.30.700.10">
    <property type="entry name" value="Glycoprotein, Type 4 Pilin"/>
    <property type="match status" value="1"/>
</dbReference>
<dbReference type="Pfam" id="PF07963">
    <property type="entry name" value="N_methyl"/>
    <property type="match status" value="1"/>
</dbReference>
<dbReference type="NCBIfam" id="TIGR02532">
    <property type="entry name" value="IV_pilin_GFxxxE"/>
    <property type="match status" value="1"/>
</dbReference>
<accession>A0A6C2U7E7</accession>